<protein>
    <submittedName>
        <fullName evidence="3">Short chain dehydrogenase</fullName>
    </submittedName>
</protein>
<dbReference type="InterPro" id="IPR036291">
    <property type="entry name" value="NAD(P)-bd_dom_sf"/>
</dbReference>
<dbReference type="PRINTS" id="PR00080">
    <property type="entry name" value="SDRFAMILY"/>
</dbReference>
<comment type="similarity">
    <text evidence="1">Belongs to the short-chain dehydrogenases/reductases (SDR) family.</text>
</comment>
<dbReference type="AlphaFoldDB" id="A0A0W8FMX5"/>
<organism evidence="3">
    <name type="scientific">hydrocarbon metagenome</name>
    <dbReference type="NCBI Taxonomy" id="938273"/>
    <lineage>
        <taxon>unclassified sequences</taxon>
        <taxon>metagenomes</taxon>
        <taxon>ecological metagenomes</taxon>
    </lineage>
</organism>
<dbReference type="FunFam" id="3.40.50.720:FF:000084">
    <property type="entry name" value="Short-chain dehydrogenase reductase"/>
    <property type="match status" value="1"/>
</dbReference>
<accession>A0A0W8FMX5</accession>
<reference evidence="3" key="1">
    <citation type="journal article" date="2015" name="Proc. Natl. Acad. Sci. U.S.A.">
        <title>Networks of energetic and metabolic interactions define dynamics in microbial communities.</title>
        <authorList>
            <person name="Embree M."/>
            <person name="Liu J.K."/>
            <person name="Al-Bassam M.M."/>
            <person name="Zengler K."/>
        </authorList>
    </citation>
    <scope>NUCLEOTIDE SEQUENCE</scope>
</reference>
<dbReference type="Gene3D" id="3.40.50.720">
    <property type="entry name" value="NAD(P)-binding Rossmann-like Domain"/>
    <property type="match status" value="1"/>
</dbReference>
<sequence length="282" mass="30705">MPGIKDFKNKVLVITGAASGIGKATAKAFALEGADVVIADNNAQRLEETAKEIQATGARVLAKQLDVSERKQVDSFAGTVMTERGHVDILINNAGVGVGGPLLDTSIEDYEWIFSVNYWGVLYGLKAFLPHMVSRKYGHVVNIASGAGLCSIPAMSAYCSTKFAVVGLSETLRSEMRRFGIGVSTICPGIINTNIVAQSRMHLQDNIKASHKTLVNFYSRFGWPPERVAKAILSAVRRNRSIVPVGPEAWAQWFTKRISQKFFDAMNEASGRYFMTAKKGEG</sequence>
<dbReference type="PRINTS" id="PR00081">
    <property type="entry name" value="GDHRDH"/>
</dbReference>
<dbReference type="EMBL" id="LNQE01000977">
    <property type="protein sequence ID" value="KUG22240.1"/>
    <property type="molecule type" value="Genomic_DNA"/>
</dbReference>
<evidence type="ECO:0000256" key="2">
    <source>
        <dbReference type="ARBA" id="ARBA00023002"/>
    </source>
</evidence>
<dbReference type="GO" id="GO:0016491">
    <property type="term" value="F:oxidoreductase activity"/>
    <property type="evidence" value="ECO:0007669"/>
    <property type="project" value="UniProtKB-KW"/>
</dbReference>
<proteinExistence type="inferred from homology"/>
<dbReference type="SUPFAM" id="SSF51735">
    <property type="entry name" value="NAD(P)-binding Rossmann-fold domains"/>
    <property type="match status" value="1"/>
</dbReference>
<dbReference type="PANTHER" id="PTHR44196">
    <property type="entry name" value="DEHYDROGENASE/REDUCTASE SDR FAMILY MEMBER 7B"/>
    <property type="match status" value="1"/>
</dbReference>
<dbReference type="PROSITE" id="PS00061">
    <property type="entry name" value="ADH_SHORT"/>
    <property type="match status" value="1"/>
</dbReference>
<dbReference type="InterPro" id="IPR020904">
    <property type="entry name" value="Sc_DH/Rdtase_CS"/>
</dbReference>
<dbReference type="CDD" id="cd05233">
    <property type="entry name" value="SDR_c"/>
    <property type="match status" value="1"/>
</dbReference>
<dbReference type="Pfam" id="PF00106">
    <property type="entry name" value="adh_short"/>
    <property type="match status" value="1"/>
</dbReference>
<comment type="caution">
    <text evidence="3">The sequence shown here is derived from an EMBL/GenBank/DDBJ whole genome shotgun (WGS) entry which is preliminary data.</text>
</comment>
<dbReference type="PANTHER" id="PTHR44196:SF1">
    <property type="entry name" value="DEHYDROGENASE_REDUCTASE SDR FAMILY MEMBER 7B"/>
    <property type="match status" value="1"/>
</dbReference>
<dbReference type="InterPro" id="IPR002347">
    <property type="entry name" value="SDR_fam"/>
</dbReference>
<evidence type="ECO:0000256" key="1">
    <source>
        <dbReference type="ARBA" id="ARBA00006484"/>
    </source>
</evidence>
<name>A0A0W8FMX5_9ZZZZ</name>
<evidence type="ECO:0000313" key="3">
    <source>
        <dbReference type="EMBL" id="KUG22240.1"/>
    </source>
</evidence>
<gene>
    <name evidence="3" type="ORF">ASZ90_007972</name>
</gene>
<dbReference type="GO" id="GO:0016020">
    <property type="term" value="C:membrane"/>
    <property type="evidence" value="ECO:0007669"/>
    <property type="project" value="TreeGrafter"/>
</dbReference>
<keyword evidence="2" id="KW-0560">Oxidoreductase</keyword>